<dbReference type="Pfam" id="PF13640">
    <property type="entry name" value="2OG-FeII_Oxy_3"/>
    <property type="match status" value="1"/>
</dbReference>
<protein>
    <recommendedName>
        <fullName evidence="3">procollagen-proline 3-dioxygenase</fullName>
        <ecNumber evidence="3">1.14.11.7</ecNumber>
    </recommendedName>
</protein>
<evidence type="ECO:0000256" key="4">
    <source>
        <dbReference type="ARBA" id="ARBA00022723"/>
    </source>
</evidence>
<evidence type="ECO:0000259" key="9">
    <source>
        <dbReference type="PROSITE" id="PS51471"/>
    </source>
</evidence>
<feature type="domain" description="Fe2OG dioxygenase" evidence="9">
    <location>
        <begin position="124"/>
        <end position="220"/>
    </location>
</feature>
<evidence type="ECO:0000256" key="3">
    <source>
        <dbReference type="ARBA" id="ARBA00012262"/>
    </source>
</evidence>
<evidence type="ECO:0000256" key="1">
    <source>
        <dbReference type="ARBA" id="ARBA00001961"/>
    </source>
</evidence>
<evidence type="ECO:0000256" key="8">
    <source>
        <dbReference type="ARBA" id="ARBA00023004"/>
    </source>
</evidence>
<organism evidence="10 11">
    <name type="scientific">Riccia sorocarpa</name>
    <dbReference type="NCBI Taxonomy" id="122646"/>
    <lineage>
        <taxon>Eukaryota</taxon>
        <taxon>Viridiplantae</taxon>
        <taxon>Streptophyta</taxon>
        <taxon>Embryophyta</taxon>
        <taxon>Marchantiophyta</taxon>
        <taxon>Marchantiopsida</taxon>
        <taxon>Marchantiidae</taxon>
        <taxon>Marchantiales</taxon>
        <taxon>Ricciaceae</taxon>
        <taxon>Riccia</taxon>
    </lineage>
</organism>
<reference evidence="10 11" key="1">
    <citation type="submission" date="2024-09" db="EMBL/GenBank/DDBJ databases">
        <title>Chromosome-scale assembly of Riccia sorocarpa.</title>
        <authorList>
            <person name="Paukszto L."/>
        </authorList>
    </citation>
    <scope>NUCLEOTIDE SEQUENCE [LARGE SCALE GENOMIC DNA]</scope>
    <source>
        <strain evidence="10">LP-2024</strain>
        <tissue evidence="10">Aerial parts of the thallus</tissue>
    </source>
</reference>
<keyword evidence="6" id="KW-0223">Dioxygenase</keyword>
<evidence type="ECO:0000313" key="10">
    <source>
        <dbReference type="EMBL" id="KAL3696863.1"/>
    </source>
</evidence>
<dbReference type="AlphaFoldDB" id="A0ABD3HZT7"/>
<keyword evidence="7" id="KW-0560">Oxidoreductase</keyword>
<gene>
    <name evidence="10" type="ORF">R1sor_010939</name>
</gene>
<accession>A0ABD3HZT7</accession>
<keyword evidence="8" id="KW-0408">Iron</keyword>
<comment type="caution">
    <text evidence="10">The sequence shown here is derived from an EMBL/GenBank/DDBJ whole genome shotgun (WGS) entry which is preliminary data.</text>
</comment>
<dbReference type="PANTHER" id="PTHR14049">
    <property type="entry name" value="LEPRECAN 1"/>
    <property type="match status" value="1"/>
</dbReference>
<dbReference type="InterPro" id="IPR044862">
    <property type="entry name" value="Pro_4_hyd_alph_FE2OG_OXY"/>
</dbReference>
<keyword evidence="4" id="KW-0479">Metal-binding</keyword>
<dbReference type="Gene3D" id="2.60.120.620">
    <property type="entry name" value="q2cbj1_9rhob like domain"/>
    <property type="match status" value="1"/>
</dbReference>
<dbReference type="InterPro" id="IPR006620">
    <property type="entry name" value="Pro_4_hyd_alph"/>
</dbReference>
<dbReference type="Proteomes" id="UP001633002">
    <property type="component" value="Unassembled WGS sequence"/>
</dbReference>
<evidence type="ECO:0000313" key="11">
    <source>
        <dbReference type="Proteomes" id="UP001633002"/>
    </source>
</evidence>
<dbReference type="PANTHER" id="PTHR14049:SF9">
    <property type="entry name" value="PROCOLLAGEN-PROLINE 3-DIOXYGENASE"/>
    <property type="match status" value="1"/>
</dbReference>
<proteinExistence type="predicted"/>
<keyword evidence="5" id="KW-0677">Repeat</keyword>
<keyword evidence="11" id="KW-1185">Reference proteome</keyword>
<sequence>MTAELPLSSQIAAVDFIMQQAKSSLFSAWSTGHESIPCAHVNMECNMAAHRLVLPQFLSPEECKELQFIHKSCGVVGYRPWVLSTTLSHLVATNCANLILPLLPIRERIKELVEEYFGREYELFTEFTGLISWTKGAKIGWHSDDNRPYLRQRHYSAVCYLNDYGEDFEGGLFHFERGALETIVPTAGTVVIYTADEKNMHSVDEITDGERCTLALWFTLDKAHDEDAKIIQQLASLDLHFSDEMSEDNEGQGEGKIRLPFSASSVMYNINANVQQSEAAEEERPSNEQPTNDLRTARISRLGFSCCFAPALPGADQDLPVEVLFGDKKVPGTFSNLLHALQVLQFHQYRLSLREQDSSVGQKECTHRLERDVHDPDFKFHDTIPGSEDIFGEMEAEGDLVNQSDAGLDPYLRCNLLRDTSTETRTKGTTETLEIDELVGSWQEWNAYTLDLWAKVYELIPLWKSSRLLVSHS</sequence>
<evidence type="ECO:0000256" key="6">
    <source>
        <dbReference type="ARBA" id="ARBA00022964"/>
    </source>
</evidence>
<dbReference type="InterPro" id="IPR005123">
    <property type="entry name" value="Oxoglu/Fe-dep_dioxygenase_dom"/>
</dbReference>
<dbReference type="SMART" id="SM00702">
    <property type="entry name" value="P4Hc"/>
    <property type="match status" value="1"/>
</dbReference>
<dbReference type="PROSITE" id="PS51471">
    <property type="entry name" value="FE2OG_OXY"/>
    <property type="match status" value="1"/>
</dbReference>
<evidence type="ECO:0000256" key="2">
    <source>
        <dbReference type="ARBA" id="ARBA00001962"/>
    </source>
</evidence>
<comment type="cofactor">
    <cofactor evidence="1">
        <name>L-ascorbate</name>
        <dbReference type="ChEBI" id="CHEBI:38290"/>
    </cofactor>
</comment>
<evidence type="ECO:0000256" key="5">
    <source>
        <dbReference type="ARBA" id="ARBA00022737"/>
    </source>
</evidence>
<dbReference type="InterPro" id="IPR039575">
    <property type="entry name" value="P3H"/>
</dbReference>
<dbReference type="EMBL" id="JBJQOH010000002">
    <property type="protein sequence ID" value="KAL3696863.1"/>
    <property type="molecule type" value="Genomic_DNA"/>
</dbReference>
<dbReference type="GO" id="GO:0019797">
    <property type="term" value="F:procollagen-proline 3-dioxygenase activity"/>
    <property type="evidence" value="ECO:0007669"/>
    <property type="project" value="UniProtKB-EC"/>
</dbReference>
<name>A0ABD3HZT7_9MARC</name>
<dbReference type="GO" id="GO:0046872">
    <property type="term" value="F:metal ion binding"/>
    <property type="evidence" value="ECO:0007669"/>
    <property type="project" value="UniProtKB-KW"/>
</dbReference>
<dbReference type="EC" id="1.14.11.7" evidence="3"/>
<comment type="cofactor">
    <cofactor evidence="2">
        <name>Fe cation</name>
        <dbReference type="ChEBI" id="CHEBI:24875"/>
    </cofactor>
</comment>
<evidence type="ECO:0000256" key="7">
    <source>
        <dbReference type="ARBA" id="ARBA00023002"/>
    </source>
</evidence>